<evidence type="ECO:0000259" key="5">
    <source>
        <dbReference type="PROSITE" id="PS51196"/>
    </source>
</evidence>
<dbReference type="GO" id="GO:0043952">
    <property type="term" value="P:protein transport by the Sec complex"/>
    <property type="evidence" value="ECO:0007669"/>
    <property type="project" value="TreeGrafter"/>
</dbReference>
<name>A0A382BSV5_9ZZZZ</name>
<dbReference type="InterPro" id="IPR000185">
    <property type="entry name" value="SecA"/>
</dbReference>
<dbReference type="InterPro" id="IPR014001">
    <property type="entry name" value="Helicase_ATP-bd"/>
</dbReference>
<dbReference type="GO" id="GO:0006886">
    <property type="term" value="P:intracellular protein transport"/>
    <property type="evidence" value="ECO:0007669"/>
    <property type="project" value="InterPro"/>
</dbReference>
<organism evidence="6">
    <name type="scientific">marine metagenome</name>
    <dbReference type="NCBI Taxonomy" id="408172"/>
    <lineage>
        <taxon>unclassified sequences</taxon>
        <taxon>metagenomes</taxon>
        <taxon>ecological metagenomes</taxon>
    </lineage>
</organism>
<dbReference type="CDD" id="cd17928">
    <property type="entry name" value="DEXDc_SecA"/>
    <property type="match status" value="1"/>
</dbReference>
<dbReference type="EMBL" id="UINC01031207">
    <property type="protein sequence ID" value="SVB16885.1"/>
    <property type="molecule type" value="Genomic_DNA"/>
</dbReference>
<dbReference type="SMART" id="SM00957">
    <property type="entry name" value="SecA_DEAD"/>
    <property type="match status" value="1"/>
</dbReference>
<proteinExistence type="predicted"/>
<dbReference type="PROSITE" id="PS51196">
    <property type="entry name" value="SECA_MOTOR_DEAD"/>
    <property type="match status" value="1"/>
</dbReference>
<protein>
    <submittedName>
        <fullName evidence="6">Uncharacterized protein</fullName>
    </submittedName>
</protein>
<gene>
    <name evidence="6" type="ORF">METZ01_LOCUS169739</name>
</gene>
<keyword evidence="1" id="KW-0813">Transport</keyword>
<keyword evidence="2" id="KW-0811">Translocation</keyword>
<evidence type="ECO:0000256" key="2">
    <source>
        <dbReference type="ARBA" id="ARBA00023010"/>
    </source>
</evidence>
<dbReference type="InterPro" id="IPR011115">
    <property type="entry name" value="SecA_DEAD"/>
</dbReference>
<dbReference type="Gene3D" id="3.40.50.300">
    <property type="entry name" value="P-loop containing nucleotide triphosphate hydrolases"/>
    <property type="match status" value="1"/>
</dbReference>
<dbReference type="GO" id="GO:0005829">
    <property type="term" value="C:cytosol"/>
    <property type="evidence" value="ECO:0007669"/>
    <property type="project" value="TreeGrafter"/>
</dbReference>
<dbReference type="PROSITE" id="PS51192">
    <property type="entry name" value="HELICASE_ATP_BIND_1"/>
    <property type="match status" value="1"/>
</dbReference>
<feature type="domain" description="SecA family profile" evidence="5">
    <location>
        <begin position="1"/>
        <end position="382"/>
    </location>
</feature>
<dbReference type="AlphaFoldDB" id="A0A382BSV5"/>
<dbReference type="SUPFAM" id="SSF52540">
    <property type="entry name" value="P-loop containing nucleoside triphosphate hydrolases"/>
    <property type="match status" value="1"/>
</dbReference>
<dbReference type="PANTHER" id="PTHR30612:SF0">
    <property type="entry name" value="CHLOROPLAST PROTEIN-TRANSPORTING ATPASE"/>
    <property type="match status" value="1"/>
</dbReference>
<dbReference type="InterPro" id="IPR027417">
    <property type="entry name" value="P-loop_NTPase"/>
</dbReference>
<dbReference type="GO" id="GO:0005524">
    <property type="term" value="F:ATP binding"/>
    <property type="evidence" value="ECO:0007669"/>
    <property type="project" value="InterPro"/>
</dbReference>
<feature type="region of interest" description="Disordered" evidence="3">
    <location>
        <begin position="1"/>
        <end position="32"/>
    </location>
</feature>
<dbReference type="PANTHER" id="PTHR30612">
    <property type="entry name" value="SECA INNER MEMBRANE COMPONENT OF SEC PROTEIN SECRETION SYSTEM"/>
    <property type="match status" value="1"/>
</dbReference>
<dbReference type="Pfam" id="PF07517">
    <property type="entry name" value="SecA_DEAD"/>
    <property type="match status" value="1"/>
</dbReference>
<feature type="non-terminal residue" evidence="6">
    <location>
        <position position="382"/>
    </location>
</feature>
<reference evidence="6" key="1">
    <citation type="submission" date="2018-05" db="EMBL/GenBank/DDBJ databases">
        <authorList>
            <person name="Lanie J.A."/>
            <person name="Ng W.-L."/>
            <person name="Kazmierczak K.M."/>
            <person name="Andrzejewski T.M."/>
            <person name="Davidsen T.M."/>
            <person name="Wayne K.J."/>
            <person name="Tettelin H."/>
            <person name="Glass J.I."/>
            <person name="Rusch D."/>
            <person name="Podicherti R."/>
            <person name="Tsui H.-C.T."/>
            <person name="Winkler M.E."/>
        </authorList>
    </citation>
    <scope>NUCLEOTIDE SEQUENCE</scope>
</reference>
<dbReference type="GO" id="GO:0005886">
    <property type="term" value="C:plasma membrane"/>
    <property type="evidence" value="ECO:0007669"/>
    <property type="project" value="TreeGrafter"/>
</dbReference>
<dbReference type="GO" id="GO:0006605">
    <property type="term" value="P:protein targeting"/>
    <property type="evidence" value="ECO:0007669"/>
    <property type="project" value="InterPro"/>
</dbReference>
<evidence type="ECO:0000313" key="6">
    <source>
        <dbReference type="EMBL" id="SVB16885.1"/>
    </source>
</evidence>
<evidence type="ECO:0000256" key="3">
    <source>
        <dbReference type="SAM" id="MobiDB-lite"/>
    </source>
</evidence>
<evidence type="ECO:0000256" key="1">
    <source>
        <dbReference type="ARBA" id="ARBA00022927"/>
    </source>
</evidence>
<dbReference type="GO" id="GO:0017038">
    <property type="term" value="P:protein import"/>
    <property type="evidence" value="ECO:0007669"/>
    <property type="project" value="InterPro"/>
</dbReference>
<dbReference type="InterPro" id="IPR014018">
    <property type="entry name" value="SecA_motor_DEAD"/>
</dbReference>
<feature type="domain" description="Helicase ATP-binding" evidence="4">
    <location>
        <begin position="176"/>
        <end position="334"/>
    </location>
</feature>
<evidence type="ECO:0000259" key="4">
    <source>
        <dbReference type="PROSITE" id="PS51192"/>
    </source>
</evidence>
<sequence>VNSLLRLGDSNREPPEAPQQKRASRQQKPQQPHEVRAILKAIQRYGLTNSSDIDLSDTMTRLKTNWSSLTTDEALPEVFATLSEVIGRRLGIWQIFDPEFDHATLPDPLQGCWRAGETTPLNEDQQTIADTLLSVIQESKVRRLWDISLPAEFYRAVRHGDTNGILAFQVTTEQLLAGLHLYRGNIVQMNAGEGKTVAGIFPAVLHALAGTSVHVITSNDYLAARDADLLAPVYQFLGFTVGAVLGYMEDDERRYNYQQAIVYSTMRELGFDHLRDNLKTTTASRVQRNLEAAIVDEADHGLIDEASTPMIISGVPLGTRSSMTKVKKAITQLIDLQKHVTQGLADQVNQPDTSLTHAFQVLCKLLLAEPDNPALEQYWRDN</sequence>
<dbReference type="GO" id="GO:0031522">
    <property type="term" value="C:cell envelope Sec protein transport complex"/>
    <property type="evidence" value="ECO:0007669"/>
    <property type="project" value="TreeGrafter"/>
</dbReference>
<keyword evidence="1" id="KW-0653">Protein transport</keyword>
<accession>A0A382BSV5</accession>
<feature type="non-terminal residue" evidence="6">
    <location>
        <position position="1"/>
    </location>
</feature>